<accession>A0A0A9GNN5</accession>
<reference evidence="1" key="2">
    <citation type="journal article" date="2015" name="Data Brief">
        <title>Shoot transcriptome of the giant reed, Arundo donax.</title>
        <authorList>
            <person name="Barrero R.A."/>
            <person name="Guerrero F.D."/>
            <person name="Moolhuijzen P."/>
            <person name="Goolsby J.A."/>
            <person name="Tidwell J."/>
            <person name="Bellgard S.E."/>
            <person name="Bellgard M.I."/>
        </authorList>
    </citation>
    <scope>NUCLEOTIDE SEQUENCE</scope>
    <source>
        <tissue evidence="1">Shoot tissue taken approximately 20 cm above the soil surface</tissue>
    </source>
</reference>
<dbReference type="AlphaFoldDB" id="A0A0A9GNN5"/>
<name>A0A0A9GNN5_ARUDO</name>
<dbReference type="EMBL" id="GBRH01173770">
    <property type="protein sequence ID" value="JAE24126.1"/>
    <property type="molecule type" value="Transcribed_RNA"/>
</dbReference>
<proteinExistence type="predicted"/>
<reference evidence="1" key="1">
    <citation type="submission" date="2014-09" db="EMBL/GenBank/DDBJ databases">
        <authorList>
            <person name="Magalhaes I.L.F."/>
            <person name="Oliveira U."/>
            <person name="Santos F.R."/>
            <person name="Vidigal T.H.D.A."/>
            <person name="Brescovit A.D."/>
            <person name="Santos A.J."/>
        </authorList>
    </citation>
    <scope>NUCLEOTIDE SEQUENCE</scope>
    <source>
        <tissue evidence="1">Shoot tissue taken approximately 20 cm above the soil surface</tissue>
    </source>
</reference>
<evidence type="ECO:0000313" key="1">
    <source>
        <dbReference type="EMBL" id="JAE24126.1"/>
    </source>
</evidence>
<protein>
    <submittedName>
        <fullName evidence="1">Uncharacterized protein</fullName>
    </submittedName>
</protein>
<organism evidence="1">
    <name type="scientific">Arundo donax</name>
    <name type="common">Giant reed</name>
    <name type="synonym">Donax arundinaceus</name>
    <dbReference type="NCBI Taxonomy" id="35708"/>
    <lineage>
        <taxon>Eukaryota</taxon>
        <taxon>Viridiplantae</taxon>
        <taxon>Streptophyta</taxon>
        <taxon>Embryophyta</taxon>
        <taxon>Tracheophyta</taxon>
        <taxon>Spermatophyta</taxon>
        <taxon>Magnoliopsida</taxon>
        <taxon>Liliopsida</taxon>
        <taxon>Poales</taxon>
        <taxon>Poaceae</taxon>
        <taxon>PACMAD clade</taxon>
        <taxon>Arundinoideae</taxon>
        <taxon>Arundineae</taxon>
        <taxon>Arundo</taxon>
    </lineage>
</organism>
<sequence length="37" mass="4091">MRRSSARSWSTGGVALAPRRRRCITALGASGWMKSRL</sequence>